<feature type="region of interest" description="Disordered" evidence="1">
    <location>
        <begin position="110"/>
        <end position="135"/>
    </location>
</feature>
<proteinExistence type="predicted"/>
<reference evidence="2" key="1">
    <citation type="journal article" date="2020" name="Phytopathology">
        <title>Genome Sequence Resources of Colletotrichum truncatum, C. plurivorum, C. musicola, and C. sojae: Four Species Pathogenic to Soybean (Glycine max).</title>
        <authorList>
            <person name="Rogerio F."/>
            <person name="Boufleur T.R."/>
            <person name="Ciampi-Guillardi M."/>
            <person name="Sukno S.A."/>
            <person name="Thon M.R."/>
            <person name="Massola Junior N.S."/>
            <person name="Baroncelli R."/>
        </authorList>
    </citation>
    <scope>NUCLEOTIDE SEQUENCE</scope>
    <source>
        <strain evidence="2">LFN0074</strain>
    </source>
</reference>
<evidence type="ECO:0000313" key="2">
    <source>
        <dbReference type="EMBL" id="KAF6836473.1"/>
    </source>
</evidence>
<sequence length="320" mass="36182">MSLTIKEHVFNCLDAFKLLAGVSSQEPSGETTESLPWLAGECPRKLKNAQSRFKVWSGNIGAHRSGRSSLEYRLRDASNIREQVVELLEGLRQSLEDARLIVEGKKVPWDKEQGSHDSSIESDSSDNEGDSGSHCPYPFESEYSQILFDVLETINCLFRLSITIKNPSSHDRFMNSATTDASHFEKFDIQHVRTKFPLASESIIERLGKALSRRRQYFKYRERHHERLTHGLDEDEVDGKSTVASSLPPHLKQSSTTAAVQVIDEDHESISGFSQTSFATSAAESDRRRIPDLPEEAEEGPFPCRFCYMVVSVGSRRLWK</sequence>
<evidence type="ECO:0008006" key="4">
    <source>
        <dbReference type="Google" id="ProtNLM"/>
    </source>
</evidence>
<dbReference type="PANTHER" id="PTHR35391">
    <property type="entry name" value="C2H2-TYPE DOMAIN-CONTAINING PROTEIN-RELATED"/>
    <property type="match status" value="1"/>
</dbReference>
<dbReference type="Proteomes" id="UP000639643">
    <property type="component" value="Unassembled WGS sequence"/>
</dbReference>
<protein>
    <recommendedName>
        <fullName evidence="4">Prion-inhibition and propagation HeLo domain-containing protein</fullName>
    </recommendedName>
</protein>
<gene>
    <name evidence="2" type="ORF">CMUS01_05416</name>
</gene>
<evidence type="ECO:0000256" key="1">
    <source>
        <dbReference type="SAM" id="MobiDB-lite"/>
    </source>
</evidence>
<keyword evidence="3" id="KW-1185">Reference proteome</keyword>
<feature type="compositionally biased region" description="Basic and acidic residues" evidence="1">
    <location>
        <begin position="110"/>
        <end position="119"/>
    </location>
</feature>
<dbReference type="EMBL" id="WIGM01000160">
    <property type="protein sequence ID" value="KAF6836473.1"/>
    <property type="molecule type" value="Genomic_DNA"/>
</dbReference>
<comment type="caution">
    <text evidence="2">The sequence shown here is derived from an EMBL/GenBank/DDBJ whole genome shotgun (WGS) entry which is preliminary data.</text>
</comment>
<accession>A0A8H6KSF8</accession>
<dbReference type="AlphaFoldDB" id="A0A8H6KSF8"/>
<dbReference type="PANTHER" id="PTHR35391:SF7">
    <property type="entry name" value="C2H2-TYPE DOMAIN-CONTAINING PROTEIN"/>
    <property type="match status" value="1"/>
</dbReference>
<dbReference type="OrthoDB" id="6133115at2759"/>
<organism evidence="2 3">
    <name type="scientific">Colletotrichum musicola</name>
    <dbReference type="NCBI Taxonomy" id="2175873"/>
    <lineage>
        <taxon>Eukaryota</taxon>
        <taxon>Fungi</taxon>
        <taxon>Dikarya</taxon>
        <taxon>Ascomycota</taxon>
        <taxon>Pezizomycotina</taxon>
        <taxon>Sordariomycetes</taxon>
        <taxon>Hypocreomycetidae</taxon>
        <taxon>Glomerellales</taxon>
        <taxon>Glomerellaceae</taxon>
        <taxon>Colletotrichum</taxon>
        <taxon>Colletotrichum orchidearum species complex</taxon>
    </lineage>
</organism>
<evidence type="ECO:0000313" key="3">
    <source>
        <dbReference type="Proteomes" id="UP000639643"/>
    </source>
</evidence>
<name>A0A8H6KSF8_9PEZI</name>